<dbReference type="Gene3D" id="1.10.10.370">
    <property type="entry name" value="DsrC-like protein, C-terminal domain"/>
    <property type="match status" value="1"/>
</dbReference>
<accession>A0A484H6J4</accession>
<dbReference type="EMBL" id="LR026963">
    <property type="protein sequence ID" value="VBB69649.1"/>
    <property type="molecule type" value="Genomic_DNA"/>
</dbReference>
<dbReference type="PANTHER" id="PTHR37010:SF1">
    <property type="entry name" value="SULFURTRANSFERASE TUSE"/>
    <property type="match status" value="1"/>
</dbReference>
<dbReference type="GO" id="GO:0097163">
    <property type="term" value="F:sulfur carrier activity"/>
    <property type="evidence" value="ECO:0007669"/>
    <property type="project" value="TreeGrafter"/>
</dbReference>
<keyword evidence="4" id="KW-0808">Transferase</keyword>
<keyword evidence="3" id="KW-0963">Cytoplasm</keyword>
<gene>
    <name evidence="4" type="ORF">RIEGSTA812A_PEG_1122</name>
</gene>
<dbReference type="InterPro" id="IPR025526">
    <property type="entry name" value="DsrC-like_dom_sf"/>
</dbReference>
<protein>
    <submittedName>
        <fullName evidence="4">tRNA 2-thiouridine synthesizing protein E</fullName>
        <ecNumber evidence="4">2.8.1.-</ecNumber>
    </submittedName>
</protein>
<dbReference type="Pfam" id="PF04358">
    <property type="entry name" value="DsrC"/>
    <property type="match status" value="1"/>
</dbReference>
<sequence>MGYVLNGVELEADDEQFLVEPIFDDAIVSVIAAAEDVQLTDDHWIVVRYLRDQYREHGHTPNFRNMVKDFNEDHPGKDWKAYLYELFPKQPARQATRIAGLTKPYGKGGY</sequence>
<name>A0A484H6J4_9ZZZZ</name>
<dbReference type="GO" id="GO:0016740">
    <property type="term" value="F:transferase activity"/>
    <property type="evidence" value="ECO:0007669"/>
    <property type="project" value="UniProtKB-KW"/>
</dbReference>
<dbReference type="AlphaFoldDB" id="A0A484H6J4"/>
<evidence type="ECO:0000256" key="2">
    <source>
        <dbReference type="ARBA" id="ARBA00005718"/>
    </source>
</evidence>
<dbReference type="SUPFAM" id="SSF69721">
    <property type="entry name" value="DsrC, the gamma subunit of dissimilatory sulfite reductase"/>
    <property type="match status" value="1"/>
</dbReference>
<proteinExistence type="inferred from homology"/>
<comment type="subcellular location">
    <subcellularLocation>
        <location evidence="1">Cytoplasm</location>
    </subcellularLocation>
</comment>
<dbReference type="InterPro" id="IPR042072">
    <property type="entry name" value="DsrC-like_C"/>
</dbReference>
<evidence type="ECO:0000313" key="4">
    <source>
        <dbReference type="EMBL" id="VBB69649.1"/>
    </source>
</evidence>
<dbReference type="GO" id="GO:0002143">
    <property type="term" value="P:tRNA wobble position uridine thiolation"/>
    <property type="evidence" value="ECO:0007669"/>
    <property type="project" value="TreeGrafter"/>
</dbReference>
<reference evidence="4" key="1">
    <citation type="submission" date="2018-10" db="EMBL/GenBank/DDBJ databases">
        <authorList>
            <person name="Gruber-Vodicka H."/>
            <person name="Jaeckle O."/>
        </authorList>
    </citation>
    <scope>NUCLEOTIDE SEQUENCE</scope>
</reference>
<evidence type="ECO:0000256" key="3">
    <source>
        <dbReference type="ARBA" id="ARBA00022490"/>
    </source>
</evidence>
<dbReference type="GO" id="GO:0005737">
    <property type="term" value="C:cytoplasm"/>
    <property type="evidence" value="ECO:0007669"/>
    <property type="project" value="UniProtKB-SubCell"/>
</dbReference>
<organism evidence="4">
    <name type="scientific">invertebrate metagenome</name>
    <dbReference type="NCBI Taxonomy" id="1711999"/>
    <lineage>
        <taxon>unclassified sequences</taxon>
        <taxon>metagenomes</taxon>
        <taxon>organismal metagenomes</taxon>
    </lineage>
</organism>
<dbReference type="PIRSF" id="PIRSF006223">
    <property type="entry name" value="DsrC_TusE"/>
    <property type="match status" value="1"/>
</dbReference>
<comment type="similarity">
    <text evidence="2">Belongs to the DsrC/TusE family.</text>
</comment>
<dbReference type="InterPro" id="IPR007453">
    <property type="entry name" value="DsrC/TusE"/>
</dbReference>
<dbReference type="EC" id="2.8.1.-" evidence="4"/>
<dbReference type="PANTHER" id="PTHR37010">
    <property type="entry name" value="SULFURTRANSFERASE TUSE"/>
    <property type="match status" value="1"/>
</dbReference>
<evidence type="ECO:0000256" key="1">
    <source>
        <dbReference type="ARBA" id="ARBA00004496"/>
    </source>
</evidence>
<dbReference type="NCBIfam" id="TIGR03342">
    <property type="entry name" value="dsrC_tusE_dsvC"/>
    <property type="match status" value="1"/>
</dbReference>